<name>A0A540MQN5_MALBA</name>
<gene>
    <name evidence="2" type="ORF">C1H46_013787</name>
</gene>
<evidence type="ECO:0000313" key="2">
    <source>
        <dbReference type="EMBL" id="TQE00543.1"/>
    </source>
</evidence>
<reference evidence="2 3" key="1">
    <citation type="journal article" date="2019" name="G3 (Bethesda)">
        <title>Sequencing of a Wild Apple (Malus baccata) Genome Unravels the Differences Between Cultivated and Wild Apple Species Regarding Disease Resistance and Cold Tolerance.</title>
        <authorList>
            <person name="Chen X."/>
        </authorList>
    </citation>
    <scope>NUCLEOTIDE SEQUENCE [LARGE SCALE GENOMIC DNA]</scope>
    <source>
        <strain evidence="3">cv. Shandingzi</strain>
        <tissue evidence="2">Leaves</tissue>
    </source>
</reference>
<dbReference type="Proteomes" id="UP000315295">
    <property type="component" value="Unassembled WGS sequence"/>
</dbReference>
<dbReference type="EMBL" id="VIEB01000210">
    <property type="protein sequence ID" value="TQE00543.1"/>
    <property type="molecule type" value="Genomic_DNA"/>
</dbReference>
<feature type="compositionally biased region" description="Low complexity" evidence="1">
    <location>
        <begin position="36"/>
        <end position="47"/>
    </location>
</feature>
<proteinExistence type="predicted"/>
<comment type="caution">
    <text evidence="2">The sequence shown here is derived from an EMBL/GenBank/DDBJ whole genome shotgun (WGS) entry which is preliminary data.</text>
</comment>
<feature type="region of interest" description="Disordered" evidence="1">
    <location>
        <begin position="23"/>
        <end position="77"/>
    </location>
</feature>
<accession>A0A540MQN5</accession>
<sequence length="156" mass="17457">MKETPLSGQQPRSRTTMLITKHLISPTTTPAMANLQTRSRSPSSIPSQPTPKKKNCISAAAVRSRTDHPTTQTEDEQYDGDLRFTVLISYKSLCEKEAAFRFGYSQASSNFEKYVYMERKRGREEAASSANKLVDGATKKMRNGLSQFHSECIDEG</sequence>
<keyword evidence="3" id="KW-1185">Reference proteome</keyword>
<protein>
    <submittedName>
        <fullName evidence="2">Uncharacterized protein</fullName>
    </submittedName>
</protein>
<dbReference type="AlphaFoldDB" id="A0A540MQN5"/>
<evidence type="ECO:0000256" key="1">
    <source>
        <dbReference type="SAM" id="MobiDB-lite"/>
    </source>
</evidence>
<evidence type="ECO:0000313" key="3">
    <source>
        <dbReference type="Proteomes" id="UP000315295"/>
    </source>
</evidence>
<feature type="compositionally biased region" description="Polar residues" evidence="1">
    <location>
        <begin position="25"/>
        <end position="35"/>
    </location>
</feature>
<organism evidence="2 3">
    <name type="scientific">Malus baccata</name>
    <name type="common">Siberian crab apple</name>
    <name type="synonym">Pyrus baccata</name>
    <dbReference type="NCBI Taxonomy" id="106549"/>
    <lineage>
        <taxon>Eukaryota</taxon>
        <taxon>Viridiplantae</taxon>
        <taxon>Streptophyta</taxon>
        <taxon>Embryophyta</taxon>
        <taxon>Tracheophyta</taxon>
        <taxon>Spermatophyta</taxon>
        <taxon>Magnoliopsida</taxon>
        <taxon>eudicotyledons</taxon>
        <taxon>Gunneridae</taxon>
        <taxon>Pentapetalae</taxon>
        <taxon>rosids</taxon>
        <taxon>fabids</taxon>
        <taxon>Rosales</taxon>
        <taxon>Rosaceae</taxon>
        <taxon>Amygdaloideae</taxon>
        <taxon>Maleae</taxon>
        <taxon>Malus</taxon>
    </lineage>
</organism>